<protein>
    <submittedName>
        <fullName evidence="1">Uncharacterized protein</fullName>
    </submittedName>
</protein>
<dbReference type="Proteomes" id="UP001597641">
    <property type="component" value="Unassembled WGS sequence"/>
</dbReference>
<comment type="caution">
    <text evidence="1">The sequence shown here is derived from an EMBL/GenBank/DDBJ whole genome shotgun (WGS) entry which is preliminary data.</text>
</comment>
<dbReference type="EMBL" id="JBHUOX010000003">
    <property type="protein sequence ID" value="MFD2999988.1"/>
    <property type="molecule type" value="Genomic_DNA"/>
</dbReference>
<name>A0ABW6BVF7_9BACT</name>
<proteinExistence type="predicted"/>
<gene>
    <name evidence="1" type="ORF">ACFS7Z_06425</name>
</gene>
<keyword evidence="2" id="KW-1185">Reference proteome</keyword>
<dbReference type="RefSeq" id="WP_377482509.1">
    <property type="nucleotide sequence ID" value="NZ_JBHUOX010000003.1"/>
</dbReference>
<sequence>MKFIVLLFALLVAFCFACKDTLDKRELLAERQQLLASAATQEVPTHPQATAVI</sequence>
<reference evidence="2" key="1">
    <citation type="journal article" date="2019" name="Int. J. Syst. Evol. Microbiol.">
        <title>The Global Catalogue of Microorganisms (GCM) 10K type strain sequencing project: providing services to taxonomists for standard genome sequencing and annotation.</title>
        <authorList>
            <consortium name="The Broad Institute Genomics Platform"/>
            <consortium name="The Broad Institute Genome Sequencing Center for Infectious Disease"/>
            <person name="Wu L."/>
            <person name="Ma J."/>
        </authorList>
    </citation>
    <scope>NUCLEOTIDE SEQUENCE [LARGE SCALE GENOMIC DNA]</scope>
    <source>
        <strain evidence="2">KCTC 23984</strain>
    </source>
</reference>
<evidence type="ECO:0000313" key="2">
    <source>
        <dbReference type="Proteomes" id="UP001597641"/>
    </source>
</evidence>
<organism evidence="1 2">
    <name type="scientific">Pontibacter toksunensis</name>
    <dbReference type="NCBI Taxonomy" id="1332631"/>
    <lineage>
        <taxon>Bacteria</taxon>
        <taxon>Pseudomonadati</taxon>
        <taxon>Bacteroidota</taxon>
        <taxon>Cytophagia</taxon>
        <taxon>Cytophagales</taxon>
        <taxon>Hymenobacteraceae</taxon>
        <taxon>Pontibacter</taxon>
    </lineage>
</organism>
<accession>A0ABW6BVF7</accession>
<evidence type="ECO:0000313" key="1">
    <source>
        <dbReference type="EMBL" id="MFD2999988.1"/>
    </source>
</evidence>